<evidence type="ECO:0000313" key="2">
    <source>
        <dbReference type="Proteomes" id="UP000282423"/>
    </source>
</evidence>
<dbReference type="AlphaFoldDB" id="A0A420W1J7"/>
<dbReference type="GO" id="GO:0004180">
    <property type="term" value="F:carboxypeptidase activity"/>
    <property type="evidence" value="ECO:0007669"/>
    <property type="project" value="UniProtKB-KW"/>
</dbReference>
<keyword evidence="1" id="KW-0121">Carboxypeptidase</keyword>
<reference evidence="1 2" key="1">
    <citation type="submission" date="2018-10" db="EMBL/GenBank/DDBJ databases">
        <title>Sphingobacterium sp. M05W1-28.</title>
        <authorList>
            <person name="Cai H."/>
        </authorList>
    </citation>
    <scope>NUCLEOTIDE SEQUENCE [LARGE SCALE GENOMIC DNA]</scope>
    <source>
        <strain evidence="1 2">M05W1-28</strain>
    </source>
</reference>
<dbReference type="Gene3D" id="2.60.40.1120">
    <property type="entry name" value="Carboxypeptidase-like, regulatory domain"/>
    <property type="match status" value="1"/>
</dbReference>
<proteinExistence type="predicted"/>
<sequence>MNFHQVMRVMKPSNEKKTKRWIQTTTIRGRVLDGSTGQALAGISVSVKDTRNSTSTDANGNFAIGISGQNGVLVFTSLGYQRKELYVNVKQGDVTVRLQATHPDIFG</sequence>
<gene>
    <name evidence="1" type="ORF">D7322_06430</name>
</gene>
<dbReference type="SUPFAM" id="SSF49464">
    <property type="entry name" value="Carboxypeptidase regulatory domain-like"/>
    <property type="match status" value="1"/>
</dbReference>
<dbReference type="InterPro" id="IPR008969">
    <property type="entry name" value="CarboxyPept-like_regulatory"/>
</dbReference>
<keyword evidence="2" id="KW-1185">Reference proteome</keyword>
<accession>A0A420W1J7</accession>
<comment type="caution">
    <text evidence="1">The sequence shown here is derived from an EMBL/GenBank/DDBJ whole genome shotgun (WGS) entry which is preliminary data.</text>
</comment>
<dbReference type="Proteomes" id="UP000282423">
    <property type="component" value="Unassembled WGS sequence"/>
</dbReference>
<keyword evidence="1" id="KW-0645">Protease</keyword>
<protein>
    <submittedName>
        <fullName evidence="1">Carboxypeptidase-like regulatory domain-containing protein</fullName>
    </submittedName>
</protein>
<dbReference type="EMBL" id="RBWS01000005">
    <property type="protein sequence ID" value="RKO72433.1"/>
    <property type="molecule type" value="Genomic_DNA"/>
</dbReference>
<keyword evidence="1" id="KW-0378">Hydrolase</keyword>
<organism evidence="1 2">
    <name type="scientific">Sphingobacterium puteale</name>
    <dbReference type="NCBI Taxonomy" id="2420510"/>
    <lineage>
        <taxon>Bacteria</taxon>
        <taxon>Pseudomonadati</taxon>
        <taxon>Bacteroidota</taxon>
        <taxon>Sphingobacteriia</taxon>
        <taxon>Sphingobacteriales</taxon>
        <taxon>Sphingobacteriaceae</taxon>
        <taxon>Sphingobacterium</taxon>
    </lineage>
</organism>
<evidence type="ECO:0000313" key="1">
    <source>
        <dbReference type="EMBL" id="RKO72433.1"/>
    </source>
</evidence>
<name>A0A420W1J7_9SPHI</name>
<dbReference type="OrthoDB" id="1109208at2"/>
<dbReference type="Pfam" id="PF13715">
    <property type="entry name" value="CarbopepD_reg_2"/>
    <property type="match status" value="1"/>
</dbReference>